<reference evidence="1 2" key="1">
    <citation type="submission" date="2012-02" db="EMBL/GenBank/DDBJ databases">
        <title>Complete sequence of chromosome of Singulisphaera acidiphila DSM 18658.</title>
        <authorList>
            <consortium name="US DOE Joint Genome Institute (JGI-PGF)"/>
            <person name="Lucas S."/>
            <person name="Copeland A."/>
            <person name="Lapidus A."/>
            <person name="Glavina del Rio T."/>
            <person name="Dalin E."/>
            <person name="Tice H."/>
            <person name="Bruce D."/>
            <person name="Goodwin L."/>
            <person name="Pitluck S."/>
            <person name="Peters L."/>
            <person name="Ovchinnikova G."/>
            <person name="Chertkov O."/>
            <person name="Kyrpides N."/>
            <person name="Mavromatis K."/>
            <person name="Ivanova N."/>
            <person name="Brettin T."/>
            <person name="Detter J.C."/>
            <person name="Han C."/>
            <person name="Larimer F."/>
            <person name="Land M."/>
            <person name="Hauser L."/>
            <person name="Markowitz V."/>
            <person name="Cheng J.-F."/>
            <person name="Hugenholtz P."/>
            <person name="Woyke T."/>
            <person name="Wu D."/>
            <person name="Tindall B."/>
            <person name="Pomrenke H."/>
            <person name="Brambilla E."/>
            <person name="Klenk H.-P."/>
            <person name="Eisen J.A."/>
        </authorList>
    </citation>
    <scope>NUCLEOTIDE SEQUENCE [LARGE SCALE GENOMIC DNA]</scope>
    <source>
        <strain evidence="2">ATCC BAA-1392 / DSM 18658 / VKM B-2454 / MOB10</strain>
    </source>
</reference>
<dbReference type="AlphaFoldDB" id="L0D5U8"/>
<sequence length="116" mass="12271">MPSSRSSPTPAGISLSTSSGCGLVPNHFPLAHPSQGDGDLERVMLTERLEREASIGHVGVLHVVKVLPGRRAAANHPLARSQPYGERSMSRWVGRLGILAPNLSKIAGAETERSGE</sequence>
<evidence type="ECO:0000313" key="2">
    <source>
        <dbReference type="Proteomes" id="UP000010798"/>
    </source>
</evidence>
<dbReference type="Proteomes" id="UP000010798">
    <property type="component" value="Chromosome"/>
</dbReference>
<dbReference type="PROSITE" id="PS51257">
    <property type="entry name" value="PROKAR_LIPOPROTEIN"/>
    <property type="match status" value="1"/>
</dbReference>
<accession>L0D5U8</accession>
<dbReference type="KEGG" id="saci:Sinac_0347"/>
<name>L0D5U8_SINAD</name>
<proteinExistence type="predicted"/>
<gene>
    <name evidence="1" type="ordered locus">Sinac_0347</name>
</gene>
<keyword evidence="2" id="KW-1185">Reference proteome</keyword>
<dbReference type="EMBL" id="CP003364">
    <property type="protein sequence ID" value="AGA24789.1"/>
    <property type="molecule type" value="Genomic_DNA"/>
</dbReference>
<organism evidence="1 2">
    <name type="scientific">Singulisphaera acidiphila (strain ATCC BAA-1392 / DSM 18658 / VKM B-2454 / MOB10)</name>
    <dbReference type="NCBI Taxonomy" id="886293"/>
    <lineage>
        <taxon>Bacteria</taxon>
        <taxon>Pseudomonadati</taxon>
        <taxon>Planctomycetota</taxon>
        <taxon>Planctomycetia</taxon>
        <taxon>Isosphaerales</taxon>
        <taxon>Isosphaeraceae</taxon>
        <taxon>Singulisphaera</taxon>
    </lineage>
</organism>
<evidence type="ECO:0000313" key="1">
    <source>
        <dbReference type="EMBL" id="AGA24789.1"/>
    </source>
</evidence>
<dbReference type="HOGENOM" id="CLU_2095233_0_0_0"/>
<protein>
    <submittedName>
        <fullName evidence="1">Uncharacterized protein</fullName>
    </submittedName>
</protein>